<protein>
    <submittedName>
        <fullName evidence="1">Uncharacterized protein</fullName>
    </submittedName>
</protein>
<accession>A0A226DCX6</accession>
<name>A0A226DCX6_FOLCA</name>
<comment type="caution">
    <text evidence="1">The sequence shown here is derived from an EMBL/GenBank/DDBJ whole genome shotgun (WGS) entry which is preliminary data.</text>
</comment>
<dbReference type="Proteomes" id="UP000198287">
    <property type="component" value="Unassembled WGS sequence"/>
</dbReference>
<gene>
    <name evidence="1" type="ORF">Fcan01_22268</name>
</gene>
<keyword evidence="2" id="KW-1185">Reference proteome</keyword>
<evidence type="ECO:0000313" key="1">
    <source>
        <dbReference type="EMBL" id="OXA42980.1"/>
    </source>
</evidence>
<evidence type="ECO:0000313" key="2">
    <source>
        <dbReference type="Proteomes" id="UP000198287"/>
    </source>
</evidence>
<dbReference type="EMBL" id="LNIX01000024">
    <property type="protein sequence ID" value="OXA42980.1"/>
    <property type="molecule type" value="Genomic_DNA"/>
</dbReference>
<dbReference type="AlphaFoldDB" id="A0A226DCX6"/>
<organism evidence="1 2">
    <name type="scientific">Folsomia candida</name>
    <name type="common">Springtail</name>
    <dbReference type="NCBI Taxonomy" id="158441"/>
    <lineage>
        <taxon>Eukaryota</taxon>
        <taxon>Metazoa</taxon>
        <taxon>Ecdysozoa</taxon>
        <taxon>Arthropoda</taxon>
        <taxon>Hexapoda</taxon>
        <taxon>Collembola</taxon>
        <taxon>Entomobryomorpha</taxon>
        <taxon>Isotomoidea</taxon>
        <taxon>Isotomidae</taxon>
        <taxon>Proisotominae</taxon>
        <taxon>Folsomia</taxon>
    </lineage>
</organism>
<sequence length="323" mass="35916">MPASCDQLSEVKVAQLDTRQLDDFSSLFDTNFKKRVGHDALVPYCVVCPGNFVVDGITGLLSVTKYRCRNLCTVTGCEISPDRCKPYGSVPYCNSTSDKCYCLKYQCNNKEKNCSATVCREFERAECVLNKFGTSCKCIPLITTPYCNTGNTTCHLSNVDQADTHYFNGICQNLGSDYYAETCRRNGECRCVNTSPPCTVHGCESSVLRCGPEQTVPYCNATSNQCYCLKYQCDNLHKNCSATVCGPLERPECIFDEYGTSCKCVSFLDQCGLIGLPVCSSIVSRTDRQHYDNICQQLGSSYYAVECRGMRKCRCVERIDGVT</sequence>
<proteinExistence type="predicted"/>
<reference evidence="1 2" key="1">
    <citation type="submission" date="2015-12" db="EMBL/GenBank/DDBJ databases">
        <title>The genome of Folsomia candida.</title>
        <authorList>
            <person name="Faddeeva A."/>
            <person name="Derks M.F."/>
            <person name="Anvar Y."/>
            <person name="Smit S."/>
            <person name="Van Straalen N."/>
            <person name="Roelofs D."/>
        </authorList>
    </citation>
    <scope>NUCLEOTIDE SEQUENCE [LARGE SCALE GENOMIC DNA]</scope>
    <source>
        <strain evidence="1 2">VU population</strain>
        <tissue evidence="1">Whole body</tissue>
    </source>
</reference>